<dbReference type="Gene3D" id="1.20.58.80">
    <property type="entry name" value="Phosphotransferase system, lactose/cellobiose-type IIA subunit"/>
    <property type="match status" value="1"/>
</dbReference>
<comment type="catalytic activity">
    <reaction evidence="1">
        <text>Thiol-dependent hydrolysis of ester, thioester, amide, peptide and isopeptide bonds formed by the C-terminal Gly of ubiquitin (a 76-residue protein attached to proteins as an intracellular targeting signal).</text>
        <dbReference type="EC" id="3.4.19.12"/>
    </reaction>
</comment>
<protein>
    <recommendedName>
        <fullName evidence="3">ubiquitinyl hydrolase 1</fullName>
        <ecNumber evidence="3">3.4.19.12</ecNumber>
    </recommendedName>
</protein>
<evidence type="ECO:0000256" key="2">
    <source>
        <dbReference type="ARBA" id="ARBA00009085"/>
    </source>
</evidence>
<dbReference type="Gene3D" id="3.40.250.10">
    <property type="entry name" value="Rhodanese-like domain"/>
    <property type="match status" value="1"/>
</dbReference>
<dbReference type="EC" id="3.4.19.12" evidence="3"/>
<dbReference type="PANTHER" id="PTHR21646:SF91">
    <property type="entry name" value="USP DOMAIN-CONTAINING PROTEIN"/>
    <property type="match status" value="1"/>
</dbReference>
<dbReference type="SUPFAM" id="SSF52821">
    <property type="entry name" value="Rhodanese/Cell cycle control phosphatase"/>
    <property type="match status" value="1"/>
</dbReference>
<feature type="transmembrane region" description="Helical" evidence="5">
    <location>
        <begin position="800"/>
        <end position="822"/>
    </location>
</feature>
<dbReference type="SUPFAM" id="SSF54001">
    <property type="entry name" value="Cysteine proteinases"/>
    <property type="match status" value="1"/>
</dbReference>
<dbReference type="STRING" id="1147741.A0A158Q7X9"/>
<dbReference type="InterPro" id="IPR015063">
    <property type="entry name" value="USP8_dimer"/>
</dbReference>
<keyword evidence="7" id="KW-1185">Reference proteome</keyword>
<dbReference type="InterPro" id="IPR050185">
    <property type="entry name" value="Ub_carboxyl-term_hydrolase"/>
</dbReference>
<dbReference type="InterPro" id="IPR028889">
    <property type="entry name" value="USP"/>
</dbReference>
<keyword evidence="5" id="KW-1133">Transmembrane helix</keyword>
<sequence>MRWLEQWKIICTIKTPVLAISAGLSMVLNRPAIIRLADLHFSSLEHLKSWCDVTHKQKWEQAISRLVCTKAFDHAERVFDEAKLKMQEGDEEDAYKLFTRMGVISKIIISKTDFQEFKNSPDGRRFYYLFDQCIVYLKELEESLSKRYELKKVEKSYDERDVTIVQREETQKDEDYFRDESMVIDPRDLMRYISCKHRVLIIDYRNDQTDVIQHANAGQLLIAQVPADAIVPGCIGSSLIRSAEIGQRAILQRMADVDMVVLMGNESAPNEEKDMIAGSKEQILYSALSMYNNNFRLRKLPKFLKGGFENWRLYYPMHTSTKSAMRKKFVDIANRTEFARAVAEYKKDFGIDSLEYPQLLPAIYSKTSGMSMPHSSISDSVVHHMGQSSFHSSSVLIESADISDRSSSSFLGSTLPPKDGLLDVRIDAAGTANDSLAVNDSNVAETAVPSICRSAIKNSNSSADVPAHQSHQPPIIDRSKKPLSELSTQKEKASSEKSFPMKPTQTIFGVNIPAIPDRLLKPQLLPSDGSHQLLHLYESMMNILKSWLHRFIQLGKYMFHELRFTNFIQYNTTATTNKMGTMGVISSVFSAMMDSIWSGLFSVLRPQQFLETFAAEVNASLADGQQHDAQEFQIYLLDALHEDTNRVVKRVTFEQNYTGANLNAEAADYNEKLRKFAWSPISDIFNCQTVSSLQCNKCKRQSVTFEELAQLSIEVPNRNSTIEDCIRNHFQDVELDGSCKWRCPDCESLQTATRRTFLWKLPQVLVIHLKRFTFMADNWQKNDAYITFNTFPLKLQTEYFSLYAVVVSCILLFIILLLSNFLTLPSFSSLMADFIFCLKIFAAES</sequence>
<feature type="compositionally biased region" description="Basic and acidic residues" evidence="4">
    <location>
        <begin position="477"/>
        <end position="495"/>
    </location>
</feature>
<evidence type="ECO:0000256" key="4">
    <source>
        <dbReference type="SAM" id="MobiDB-lite"/>
    </source>
</evidence>
<comment type="similarity">
    <text evidence="2">Belongs to the peptidase C19 family.</text>
</comment>
<keyword evidence="5" id="KW-0812">Transmembrane</keyword>
<dbReference type="InterPro" id="IPR001394">
    <property type="entry name" value="Peptidase_C19_UCH"/>
</dbReference>
<dbReference type="GO" id="GO:0016579">
    <property type="term" value="P:protein deubiquitination"/>
    <property type="evidence" value="ECO:0007669"/>
    <property type="project" value="InterPro"/>
</dbReference>
<evidence type="ECO:0000313" key="7">
    <source>
        <dbReference type="Proteomes" id="UP000050640"/>
    </source>
</evidence>
<dbReference type="PANTHER" id="PTHR21646">
    <property type="entry name" value="UBIQUITIN CARBOXYL-TERMINAL HYDROLASE"/>
    <property type="match status" value="1"/>
</dbReference>
<reference evidence="8" key="1">
    <citation type="submission" date="2016-04" db="UniProtKB">
        <authorList>
            <consortium name="WormBaseParasite"/>
        </authorList>
    </citation>
    <scope>IDENTIFICATION</scope>
</reference>
<dbReference type="GO" id="GO:0004843">
    <property type="term" value="F:cysteine-type deubiquitinase activity"/>
    <property type="evidence" value="ECO:0007669"/>
    <property type="project" value="UniProtKB-EC"/>
</dbReference>
<dbReference type="SUPFAM" id="SSF140856">
    <property type="entry name" value="USP8 N-terminal domain-like"/>
    <property type="match status" value="1"/>
</dbReference>
<evidence type="ECO:0000259" key="6">
    <source>
        <dbReference type="PROSITE" id="PS50235"/>
    </source>
</evidence>
<feature type="region of interest" description="Disordered" evidence="4">
    <location>
        <begin position="459"/>
        <end position="498"/>
    </location>
</feature>
<keyword evidence="5" id="KW-0472">Membrane</keyword>
<dbReference type="InterPro" id="IPR036873">
    <property type="entry name" value="Rhodanese-like_dom_sf"/>
</dbReference>
<dbReference type="Pfam" id="PF08969">
    <property type="entry name" value="USP8_dimer"/>
    <property type="match status" value="1"/>
</dbReference>
<dbReference type="Proteomes" id="UP000050640">
    <property type="component" value="Unplaced"/>
</dbReference>
<dbReference type="PROSITE" id="PS50235">
    <property type="entry name" value="USP_3"/>
    <property type="match status" value="1"/>
</dbReference>
<feature type="domain" description="USP" evidence="6">
    <location>
        <begin position="562"/>
        <end position="845"/>
    </location>
</feature>
<dbReference type="WBParaSite" id="EEL_0000589401-mRNA-1">
    <property type="protein sequence ID" value="EEL_0000589401-mRNA-1"/>
    <property type="gene ID" value="EEL_0000589401"/>
</dbReference>
<dbReference type="Gene3D" id="3.90.70.10">
    <property type="entry name" value="Cysteine proteinases"/>
    <property type="match status" value="1"/>
</dbReference>
<dbReference type="AlphaFoldDB" id="A0A158Q7X9"/>
<evidence type="ECO:0000256" key="5">
    <source>
        <dbReference type="SAM" id="Phobius"/>
    </source>
</evidence>
<proteinExistence type="inferred from homology"/>
<dbReference type="InterPro" id="IPR038765">
    <property type="entry name" value="Papain-like_cys_pep_sf"/>
</dbReference>
<accession>A0A158Q7X9</accession>
<evidence type="ECO:0000256" key="3">
    <source>
        <dbReference type="ARBA" id="ARBA00012759"/>
    </source>
</evidence>
<name>A0A158Q7X9_9BILA</name>
<evidence type="ECO:0000313" key="8">
    <source>
        <dbReference type="WBParaSite" id="EEL_0000589401-mRNA-1"/>
    </source>
</evidence>
<dbReference type="Pfam" id="PF00443">
    <property type="entry name" value="UCH"/>
    <property type="match status" value="1"/>
</dbReference>
<organism evidence="7 8">
    <name type="scientific">Elaeophora elaphi</name>
    <dbReference type="NCBI Taxonomy" id="1147741"/>
    <lineage>
        <taxon>Eukaryota</taxon>
        <taxon>Metazoa</taxon>
        <taxon>Ecdysozoa</taxon>
        <taxon>Nematoda</taxon>
        <taxon>Chromadorea</taxon>
        <taxon>Rhabditida</taxon>
        <taxon>Spirurina</taxon>
        <taxon>Spiruromorpha</taxon>
        <taxon>Filarioidea</taxon>
        <taxon>Onchocercidae</taxon>
        <taxon>Elaeophora</taxon>
    </lineage>
</organism>
<evidence type="ECO:0000256" key="1">
    <source>
        <dbReference type="ARBA" id="ARBA00000707"/>
    </source>
</evidence>